<dbReference type="PROSITE" id="PS51830">
    <property type="entry name" value="FIIND"/>
    <property type="match status" value="1"/>
</dbReference>
<dbReference type="InterPro" id="IPR001315">
    <property type="entry name" value="CARD"/>
</dbReference>
<evidence type="ECO:0008006" key="10">
    <source>
        <dbReference type="Google" id="ProtNLM"/>
    </source>
</evidence>
<evidence type="ECO:0000256" key="4">
    <source>
        <dbReference type="ARBA" id="ARBA00022859"/>
    </source>
</evidence>
<dbReference type="Gene3D" id="1.10.533.10">
    <property type="entry name" value="Death Domain, Fas"/>
    <property type="match status" value="1"/>
</dbReference>
<evidence type="ECO:0000313" key="9">
    <source>
        <dbReference type="Proteomes" id="UP000472272"/>
    </source>
</evidence>
<feature type="domain" description="FIIND" evidence="7">
    <location>
        <begin position="1"/>
        <end position="88"/>
    </location>
</feature>
<evidence type="ECO:0000256" key="2">
    <source>
        <dbReference type="ARBA" id="ARBA00022490"/>
    </source>
</evidence>
<keyword evidence="4" id="KW-0391">Immunity</keyword>
<dbReference type="CDD" id="cd08330">
    <property type="entry name" value="CARD_ASC_NALP1"/>
    <property type="match status" value="1"/>
</dbReference>
<evidence type="ECO:0000313" key="8">
    <source>
        <dbReference type="Ensembl" id="ENSPMRP00000024118.1"/>
    </source>
</evidence>
<reference evidence="8" key="2">
    <citation type="submission" date="2025-08" db="UniProtKB">
        <authorList>
            <consortium name="Ensembl"/>
        </authorList>
    </citation>
    <scope>IDENTIFICATION</scope>
</reference>
<evidence type="ECO:0000256" key="5">
    <source>
        <dbReference type="ARBA" id="ARBA00023198"/>
    </source>
</evidence>
<accession>A0A670JHF8</accession>
<dbReference type="PANTHER" id="PTHR46985:SF4">
    <property type="entry name" value="CASPASE RECRUITMENT DOMAIN-CONTAINING PROTEIN 8"/>
    <property type="match status" value="1"/>
</dbReference>
<proteinExistence type="predicted"/>
<dbReference type="InterPro" id="IPR025307">
    <property type="entry name" value="FIIND_dom"/>
</dbReference>
<keyword evidence="5" id="KW-0395">Inflammatory response</keyword>
<dbReference type="Pfam" id="PF23679">
    <property type="entry name" value="UPA-FIIND"/>
    <property type="match status" value="1"/>
</dbReference>
<sequence>MQKNPVTMKPLKIGSRFFVQKLDDVTIYPKELKLNYLNADMKQQYIELCAQHMQDELELNLINKKDELVWKACVRHDELTSSVLPPAQEDLTPSVFHSVQDAPPSSSSDCHFIEQYREQLIQRTTNVAAVLDMLHGQILDEEQYQKISSRETNQEKMRELYTLVPGWNHYCKDQLYKALKAKNRFLIADLEWS</sequence>
<dbReference type="FunFam" id="1.10.533.10:FF:000013">
    <property type="entry name" value="Apoptosis-associated speck-like protein containing a CARD"/>
    <property type="match status" value="1"/>
</dbReference>
<organism evidence="8 9">
    <name type="scientific">Podarcis muralis</name>
    <name type="common">Wall lizard</name>
    <name type="synonym">Lacerta muralis</name>
    <dbReference type="NCBI Taxonomy" id="64176"/>
    <lineage>
        <taxon>Eukaryota</taxon>
        <taxon>Metazoa</taxon>
        <taxon>Chordata</taxon>
        <taxon>Craniata</taxon>
        <taxon>Vertebrata</taxon>
        <taxon>Euteleostomi</taxon>
        <taxon>Lepidosauria</taxon>
        <taxon>Squamata</taxon>
        <taxon>Bifurcata</taxon>
        <taxon>Unidentata</taxon>
        <taxon>Episquamata</taxon>
        <taxon>Laterata</taxon>
        <taxon>Lacertibaenia</taxon>
        <taxon>Lacertidae</taxon>
        <taxon>Podarcis</taxon>
    </lineage>
</organism>
<protein>
    <recommendedName>
        <fullName evidence="10">CARD domain-containing protein</fullName>
    </recommendedName>
</protein>
<dbReference type="InterPro" id="IPR051249">
    <property type="entry name" value="NLRP_Inflammasome"/>
</dbReference>
<dbReference type="GO" id="GO:0045087">
    <property type="term" value="P:innate immune response"/>
    <property type="evidence" value="ECO:0007669"/>
    <property type="project" value="UniProtKB-KW"/>
</dbReference>
<evidence type="ECO:0000259" key="6">
    <source>
        <dbReference type="PROSITE" id="PS50209"/>
    </source>
</evidence>
<dbReference type="InterPro" id="IPR033516">
    <property type="entry name" value="CARD8/ASC/NALP1_CARD"/>
</dbReference>
<dbReference type="SUPFAM" id="SSF47986">
    <property type="entry name" value="DEATH domain"/>
    <property type="match status" value="1"/>
</dbReference>
<reference evidence="8 9" key="1">
    <citation type="journal article" date="2019" name="Proc. Natl. Acad. Sci. U.S.A.">
        <title>Regulatory changes in pterin and carotenoid genes underlie balanced color polymorphisms in the wall lizard.</title>
        <authorList>
            <person name="Andrade P."/>
            <person name="Pinho C."/>
            <person name="Perez I de Lanuza G."/>
            <person name="Afonso S."/>
            <person name="Brejcha J."/>
            <person name="Rubin C.J."/>
            <person name="Wallerman O."/>
            <person name="Pereira P."/>
            <person name="Sabatino S.J."/>
            <person name="Bellati A."/>
            <person name="Pellitteri-Rosa D."/>
            <person name="Bosakova Z."/>
            <person name="Bunikis I."/>
            <person name="Carretero M.A."/>
            <person name="Feiner N."/>
            <person name="Marsik P."/>
            <person name="Pauperio F."/>
            <person name="Salvi D."/>
            <person name="Soler L."/>
            <person name="While G.M."/>
            <person name="Uller T."/>
            <person name="Font E."/>
            <person name="Andersson L."/>
            <person name="Carneiro M."/>
        </authorList>
    </citation>
    <scope>NUCLEOTIDE SEQUENCE</scope>
</reference>
<dbReference type="GeneTree" id="ENSGT00940000168550"/>
<dbReference type="Pfam" id="PF00619">
    <property type="entry name" value="CARD"/>
    <property type="match status" value="1"/>
</dbReference>
<evidence type="ECO:0000256" key="3">
    <source>
        <dbReference type="ARBA" id="ARBA00022588"/>
    </source>
</evidence>
<dbReference type="Proteomes" id="UP000472272">
    <property type="component" value="Chromosome 13"/>
</dbReference>
<dbReference type="InterPro" id="IPR011029">
    <property type="entry name" value="DEATH-like_dom_sf"/>
</dbReference>
<dbReference type="GO" id="GO:0005829">
    <property type="term" value="C:cytosol"/>
    <property type="evidence" value="ECO:0007669"/>
    <property type="project" value="UniProtKB-SubCell"/>
</dbReference>
<comment type="subcellular location">
    <subcellularLocation>
        <location evidence="1">Cytoplasm</location>
        <location evidence="1">Cytosol</location>
    </subcellularLocation>
</comment>
<dbReference type="Ensembl" id="ENSPMRT00000025583.1">
    <property type="protein sequence ID" value="ENSPMRP00000024118.1"/>
    <property type="gene ID" value="ENSPMRG00000015605.1"/>
</dbReference>
<evidence type="ECO:0000256" key="1">
    <source>
        <dbReference type="ARBA" id="ARBA00004514"/>
    </source>
</evidence>
<dbReference type="GO" id="GO:0006954">
    <property type="term" value="P:inflammatory response"/>
    <property type="evidence" value="ECO:0007669"/>
    <property type="project" value="UniProtKB-KW"/>
</dbReference>
<keyword evidence="2" id="KW-0963">Cytoplasm</keyword>
<evidence type="ECO:0000259" key="7">
    <source>
        <dbReference type="PROSITE" id="PS51830"/>
    </source>
</evidence>
<feature type="domain" description="CARD" evidence="6">
    <location>
        <begin position="105"/>
        <end position="193"/>
    </location>
</feature>
<dbReference type="GO" id="GO:0042981">
    <property type="term" value="P:regulation of apoptotic process"/>
    <property type="evidence" value="ECO:0007669"/>
    <property type="project" value="InterPro"/>
</dbReference>
<reference evidence="8" key="3">
    <citation type="submission" date="2025-09" db="UniProtKB">
        <authorList>
            <consortium name="Ensembl"/>
        </authorList>
    </citation>
    <scope>IDENTIFICATION</scope>
</reference>
<dbReference type="PANTHER" id="PTHR46985">
    <property type="entry name" value="NACHT, LRR AND PYD DOMAINS-CONTAINING PROTEIN 1"/>
    <property type="match status" value="1"/>
</dbReference>
<dbReference type="PROSITE" id="PS50209">
    <property type="entry name" value="CARD"/>
    <property type="match status" value="1"/>
</dbReference>
<dbReference type="OMA" id="FIECHRT"/>
<name>A0A670JHF8_PODMU</name>
<keyword evidence="3" id="KW-0399">Innate immunity</keyword>
<keyword evidence="9" id="KW-1185">Reference proteome</keyword>
<dbReference type="AlphaFoldDB" id="A0A670JHF8"/>